<sequence>MELQQSLFTDEELGGIPLEDVFEAYFECRKKKRNTCNALAFESDYERGVWNCGGKSMPAHTALRVPSLSLSTNP</sequence>
<dbReference type="AlphaFoldDB" id="A0A3S9VWE3"/>
<gene>
    <name evidence="1" type="ORF">D8S85_15550</name>
</gene>
<organism evidence="1 2">
    <name type="scientific">Butyricimonas faecalis</name>
    <dbReference type="NCBI Taxonomy" id="2093856"/>
    <lineage>
        <taxon>Bacteria</taxon>
        <taxon>Pseudomonadati</taxon>
        <taxon>Bacteroidota</taxon>
        <taxon>Bacteroidia</taxon>
        <taxon>Bacteroidales</taxon>
        <taxon>Odoribacteraceae</taxon>
        <taxon>Butyricimonas</taxon>
    </lineage>
</organism>
<accession>A0A3S9VWE3</accession>
<dbReference type="Proteomes" id="UP000270673">
    <property type="component" value="Chromosome"/>
</dbReference>
<evidence type="ECO:0000313" key="1">
    <source>
        <dbReference type="EMBL" id="AZS30820.1"/>
    </source>
</evidence>
<dbReference type="EMBL" id="CP032819">
    <property type="protein sequence ID" value="AZS30820.1"/>
    <property type="molecule type" value="Genomic_DNA"/>
</dbReference>
<dbReference type="KEGG" id="buy:D8S85_15550"/>
<name>A0A3S9VWE3_9BACT</name>
<keyword evidence="2" id="KW-1185">Reference proteome</keyword>
<reference evidence="1 2" key="1">
    <citation type="submission" date="2018-10" db="EMBL/GenBank/DDBJ databases">
        <title>Butyricimonas faecalis sp. nov., isolated from human faeces and emended description of the genus Butyricimonas.</title>
        <authorList>
            <person name="Le Roy T."/>
            <person name="Van der Smissen P."/>
            <person name="Paquot A."/>
            <person name="Delzenne N."/>
            <person name="Muccioli G."/>
            <person name="Collet J.-F."/>
            <person name="Cani P.D."/>
        </authorList>
    </citation>
    <scope>NUCLEOTIDE SEQUENCE [LARGE SCALE GENOMIC DNA]</scope>
    <source>
        <strain evidence="1 2">H184</strain>
    </source>
</reference>
<evidence type="ECO:0000313" key="2">
    <source>
        <dbReference type="Proteomes" id="UP000270673"/>
    </source>
</evidence>
<dbReference type="RefSeq" id="WP_005832218.1">
    <property type="nucleotide sequence ID" value="NZ_CP032819.1"/>
</dbReference>
<proteinExistence type="predicted"/>
<protein>
    <submittedName>
        <fullName evidence="1">Uncharacterized protein</fullName>
    </submittedName>
</protein>